<keyword evidence="7" id="KW-1185">Reference proteome</keyword>
<keyword evidence="3 5" id="KW-1133">Transmembrane helix</keyword>
<dbReference type="CDD" id="cd06174">
    <property type="entry name" value="MFS"/>
    <property type="match status" value="1"/>
</dbReference>
<feature type="transmembrane region" description="Helical" evidence="5">
    <location>
        <begin position="237"/>
        <end position="259"/>
    </location>
</feature>
<dbReference type="Pfam" id="PF07690">
    <property type="entry name" value="MFS_1"/>
    <property type="match status" value="1"/>
</dbReference>
<sequence>MSNLMAASSEASTSALNDEEDAITDTPLLSNAPRIQERPRDNQEAILKRARPLTSLVLYFMTIHFLLAFCEMILVAPLIRLFENSLCLSYFDFPVGGVEEAMCKINEIQHPLATIRGWKSMFDTIPVLLVAVPIGRLGDHHGRRKIMALALLGVAGSLGEIFVVCAFPKIFRLQLVWLSSVILLCGGGLNSASAFMWAMASESIPAERRSHAFYYIFSAFYVAELVASFIASVTIDISPWIPCGLAMGSVLLCLMLLAFMPDPRTSPHSLYSAILQDPTDGENVESSNKNMKGLSRPQFVTGLVSALSNRNTLLVIPVFLVGIFRYAMLNLLIQYASVRFGFKISRGATFYTETAFINICLFLFLVPRLTTYIRSKYDIRPETIDLALVKMSVILLALGCLAIGLAQSSGFLPIGVFIFAAGFGSRVFALSLVSYWISDDAKATLYAAIVVLESLGHAIGDPAIQQIFAKSLSFSPFWQATPFFVGSGLYSLALLSSSFVTLGHRAELHEETLSEND</sequence>
<dbReference type="InterPro" id="IPR036259">
    <property type="entry name" value="MFS_trans_sf"/>
</dbReference>
<feature type="transmembrane region" description="Helical" evidence="5">
    <location>
        <begin position="56"/>
        <end position="79"/>
    </location>
</feature>
<keyword evidence="4 5" id="KW-0472">Membrane</keyword>
<feature type="transmembrane region" description="Helical" evidence="5">
    <location>
        <begin position="480"/>
        <end position="502"/>
    </location>
</feature>
<dbReference type="InterPro" id="IPR011701">
    <property type="entry name" value="MFS"/>
</dbReference>
<evidence type="ECO:0000256" key="3">
    <source>
        <dbReference type="ARBA" id="ARBA00022989"/>
    </source>
</evidence>
<feature type="transmembrane region" description="Helical" evidence="5">
    <location>
        <begin position="313"/>
        <end position="336"/>
    </location>
</feature>
<feature type="transmembrane region" description="Helical" evidence="5">
    <location>
        <begin position="212"/>
        <end position="231"/>
    </location>
</feature>
<comment type="subcellular location">
    <subcellularLocation>
        <location evidence="1">Membrane</location>
        <topology evidence="1">Multi-pass membrane protein</topology>
    </subcellularLocation>
</comment>
<dbReference type="GO" id="GO:0016020">
    <property type="term" value="C:membrane"/>
    <property type="evidence" value="ECO:0007669"/>
    <property type="project" value="UniProtKB-SubCell"/>
</dbReference>
<feature type="transmembrane region" description="Helical" evidence="5">
    <location>
        <begin position="387"/>
        <end position="406"/>
    </location>
</feature>
<evidence type="ECO:0000313" key="6">
    <source>
        <dbReference type="EMBL" id="PMD35798.1"/>
    </source>
</evidence>
<organism evidence="6 7">
    <name type="scientific">Hyaloscypha variabilis (strain UAMH 11265 / GT02V1 / F)</name>
    <name type="common">Meliniomyces variabilis</name>
    <dbReference type="NCBI Taxonomy" id="1149755"/>
    <lineage>
        <taxon>Eukaryota</taxon>
        <taxon>Fungi</taxon>
        <taxon>Dikarya</taxon>
        <taxon>Ascomycota</taxon>
        <taxon>Pezizomycotina</taxon>
        <taxon>Leotiomycetes</taxon>
        <taxon>Helotiales</taxon>
        <taxon>Hyaloscyphaceae</taxon>
        <taxon>Hyaloscypha</taxon>
        <taxon>Hyaloscypha variabilis</taxon>
    </lineage>
</organism>
<evidence type="ECO:0000256" key="5">
    <source>
        <dbReference type="SAM" id="Phobius"/>
    </source>
</evidence>
<name>A0A2J6RBA6_HYAVF</name>
<protein>
    <submittedName>
        <fullName evidence="6">MFS general substrate transporter</fullName>
    </submittedName>
</protein>
<dbReference type="AlphaFoldDB" id="A0A2J6RBA6"/>
<dbReference type="PANTHER" id="PTHR23507:SF1">
    <property type="entry name" value="FI18259P1-RELATED"/>
    <property type="match status" value="1"/>
</dbReference>
<evidence type="ECO:0000256" key="4">
    <source>
        <dbReference type="ARBA" id="ARBA00023136"/>
    </source>
</evidence>
<dbReference type="EMBL" id="KZ613951">
    <property type="protein sequence ID" value="PMD35798.1"/>
    <property type="molecule type" value="Genomic_DNA"/>
</dbReference>
<dbReference type="PANTHER" id="PTHR23507">
    <property type="entry name" value="ZGC:174356"/>
    <property type="match status" value="1"/>
</dbReference>
<feature type="transmembrane region" description="Helical" evidence="5">
    <location>
        <begin position="412"/>
        <end position="436"/>
    </location>
</feature>
<evidence type="ECO:0000256" key="1">
    <source>
        <dbReference type="ARBA" id="ARBA00004141"/>
    </source>
</evidence>
<proteinExistence type="predicted"/>
<feature type="transmembrane region" description="Helical" evidence="5">
    <location>
        <begin position="177"/>
        <end position="200"/>
    </location>
</feature>
<feature type="transmembrane region" description="Helical" evidence="5">
    <location>
        <begin position="348"/>
        <end position="366"/>
    </location>
</feature>
<accession>A0A2J6RBA6</accession>
<reference evidence="6 7" key="1">
    <citation type="submission" date="2016-04" db="EMBL/GenBank/DDBJ databases">
        <title>A degradative enzymes factory behind the ericoid mycorrhizal symbiosis.</title>
        <authorList>
            <consortium name="DOE Joint Genome Institute"/>
            <person name="Martino E."/>
            <person name="Morin E."/>
            <person name="Grelet G."/>
            <person name="Kuo A."/>
            <person name="Kohler A."/>
            <person name="Daghino S."/>
            <person name="Barry K."/>
            <person name="Choi C."/>
            <person name="Cichocki N."/>
            <person name="Clum A."/>
            <person name="Copeland A."/>
            <person name="Hainaut M."/>
            <person name="Haridas S."/>
            <person name="Labutti K."/>
            <person name="Lindquist E."/>
            <person name="Lipzen A."/>
            <person name="Khouja H.-R."/>
            <person name="Murat C."/>
            <person name="Ohm R."/>
            <person name="Olson A."/>
            <person name="Spatafora J."/>
            <person name="Veneault-Fourrey C."/>
            <person name="Henrissat B."/>
            <person name="Grigoriev I."/>
            <person name="Martin F."/>
            <person name="Perotto S."/>
        </authorList>
    </citation>
    <scope>NUCLEOTIDE SEQUENCE [LARGE SCALE GENOMIC DNA]</scope>
    <source>
        <strain evidence="6 7">F</strain>
    </source>
</reference>
<keyword evidence="2 5" id="KW-0812">Transmembrane</keyword>
<gene>
    <name evidence="6" type="ORF">L207DRAFT_586834</name>
</gene>
<dbReference type="Proteomes" id="UP000235786">
    <property type="component" value="Unassembled WGS sequence"/>
</dbReference>
<feature type="transmembrane region" description="Helical" evidence="5">
    <location>
        <begin position="149"/>
        <end position="171"/>
    </location>
</feature>
<dbReference type="GO" id="GO:0022857">
    <property type="term" value="F:transmembrane transporter activity"/>
    <property type="evidence" value="ECO:0007669"/>
    <property type="project" value="InterPro"/>
</dbReference>
<dbReference type="Gene3D" id="1.20.1250.20">
    <property type="entry name" value="MFS general substrate transporter like domains"/>
    <property type="match status" value="1"/>
</dbReference>
<dbReference type="OrthoDB" id="194139at2759"/>
<evidence type="ECO:0000313" key="7">
    <source>
        <dbReference type="Proteomes" id="UP000235786"/>
    </source>
</evidence>
<evidence type="ECO:0000256" key="2">
    <source>
        <dbReference type="ARBA" id="ARBA00022692"/>
    </source>
</evidence>
<dbReference type="SUPFAM" id="SSF103473">
    <property type="entry name" value="MFS general substrate transporter"/>
    <property type="match status" value="1"/>
</dbReference>